<organism evidence="2 3">
    <name type="scientific">Leptidea sinapis</name>
    <dbReference type="NCBI Taxonomy" id="189913"/>
    <lineage>
        <taxon>Eukaryota</taxon>
        <taxon>Metazoa</taxon>
        <taxon>Ecdysozoa</taxon>
        <taxon>Arthropoda</taxon>
        <taxon>Hexapoda</taxon>
        <taxon>Insecta</taxon>
        <taxon>Pterygota</taxon>
        <taxon>Neoptera</taxon>
        <taxon>Endopterygota</taxon>
        <taxon>Lepidoptera</taxon>
        <taxon>Glossata</taxon>
        <taxon>Ditrysia</taxon>
        <taxon>Papilionoidea</taxon>
        <taxon>Pieridae</taxon>
        <taxon>Dismorphiinae</taxon>
        <taxon>Leptidea</taxon>
    </lineage>
</organism>
<gene>
    <name evidence="2" type="ORF">LSINAPIS_LOCUS9231</name>
</gene>
<keyword evidence="3" id="KW-1185">Reference proteome</keyword>
<reference evidence="2 3" key="1">
    <citation type="submission" date="2017-07" db="EMBL/GenBank/DDBJ databases">
        <authorList>
            <person name="Talla V."/>
            <person name="Backstrom N."/>
        </authorList>
    </citation>
    <scope>NUCLEOTIDE SEQUENCE [LARGE SCALE GENOMIC DNA]</scope>
</reference>
<dbReference type="EMBL" id="FZQP02003368">
    <property type="protein sequence ID" value="VVC98089.1"/>
    <property type="molecule type" value="Genomic_DNA"/>
</dbReference>
<proteinExistence type="predicted"/>
<dbReference type="AlphaFoldDB" id="A0A5E4QMC0"/>
<feature type="compositionally biased region" description="Basic residues" evidence="1">
    <location>
        <begin position="207"/>
        <end position="223"/>
    </location>
</feature>
<accession>A0A5E4QMC0</accession>
<sequence>MQFNQPIYNGPANGYHGTCQIPFRYTDVKGEGDVTSVMFPDGTVQFYFVPTLRREKFVPYSNAHNPNIYPTLRTVGNELWYIRSIPYPVLGNQFLGQNINVGDPFLRSYFLSKSNLAPPVEFCQKFHNDNSSSTSDIHYFYPSLRSFCKATKRGVSIQVDGPRKVTTSCQSEQRCSCNGDAKRHKEKILNINTSSAMSIDSENSYRTKSKPTYNKKSKRKPKTRCHCKTRSDKVDKQSTTYTDRACNSMSPPRRHNSWEDNVYKLTLSDSCATASCCDQTCVCDYTTDSSK</sequence>
<protein>
    <submittedName>
        <fullName evidence="2">Uncharacterized protein</fullName>
    </submittedName>
</protein>
<dbReference type="Proteomes" id="UP000324832">
    <property type="component" value="Unassembled WGS sequence"/>
</dbReference>
<evidence type="ECO:0000313" key="3">
    <source>
        <dbReference type="Proteomes" id="UP000324832"/>
    </source>
</evidence>
<evidence type="ECO:0000313" key="2">
    <source>
        <dbReference type="EMBL" id="VVC98089.1"/>
    </source>
</evidence>
<name>A0A5E4QMC0_9NEOP</name>
<evidence type="ECO:0000256" key="1">
    <source>
        <dbReference type="SAM" id="MobiDB-lite"/>
    </source>
</evidence>
<feature type="region of interest" description="Disordered" evidence="1">
    <location>
        <begin position="200"/>
        <end position="223"/>
    </location>
</feature>